<organism evidence="2">
    <name type="scientific">Athelia psychrophila</name>
    <dbReference type="NCBI Taxonomy" id="1759441"/>
    <lineage>
        <taxon>Eukaryota</taxon>
        <taxon>Fungi</taxon>
        <taxon>Dikarya</taxon>
        <taxon>Basidiomycota</taxon>
        <taxon>Agaricomycotina</taxon>
        <taxon>Agaricomycetes</taxon>
        <taxon>Agaricomycetidae</taxon>
        <taxon>Atheliales</taxon>
        <taxon>Atheliaceae</taxon>
        <taxon>Athelia</taxon>
    </lineage>
</organism>
<feature type="compositionally biased region" description="Basic and acidic residues" evidence="1">
    <location>
        <begin position="8"/>
        <end position="24"/>
    </location>
</feature>
<reference evidence="2" key="1">
    <citation type="journal article" date="2016" name="Mol. Biol. Evol.">
        <title>Comparative Genomics of Early-Diverging Mushroom-Forming Fungi Provides Insights into the Origins of Lignocellulose Decay Capabilities.</title>
        <authorList>
            <person name="Nagy L.G."/>
            <person name="Riley R."/>
            <person name="Tritt A."/>
            <person name="Adam C."/>
            <person name="Daum C."/>
            <person name="Floudas D."/>
            <person name="Sun H."/>
            <person name="Yadav J.S."/>
            <person name="Pangilinan J."/>
            <person name="Larsson K.H."/>
            <person name="Matsuura K."/>
            <person name="Barry K."/>
            <person name="Labutti K."/>
            <person name="Kuo R."/>
            <person name="Ohm R.A."/>
            <person name="Bhattacharya S.S."/>
            <person name="Shirouzu T."/>
            <person name="Yoshinaga Y."/>
            <person name="Martin F.M."/>
            <person name="Grigoriev I.V."/>
            <person name="Hibbett D.S."/>
        </authorList>
    </citation>
    <scope>NUCLEOTIDE SEQUENCE [LARGE SCALE GENOMIC DNA]</scope>
    <source>
        <strain evidence="2">CBS 109695</strain>
    </source>
</reference>
<accession>A0A166EH54</accession>
<evidence type="ECO:0000256" key="1">
    <source>
        <dbReference type="SAM" id="MobiDB-lite"/>
    </source>
</evidence>
<dbReference type="AlphaFoldDB" id="A0A166EH54"/>
<feature type="region of interest" description="Disordered" evidence="1">
    <location>
        <begin position="1"/>
        <end position="24"/>
    </location>
</feature>
<feature type="non-terminal residue" evidence="2">
    <location>
        <position position="1"/>
    </location>
</feature>
<gene>
    <name evidence="2" type="ORF">FIBSPDRAFT_866975</name>
</gene>
<dbReference type="STRING" id="436010.A0A166EH54"/>
<dbReference type="EMBL" id="KV417601">
    <property type="protein sequence ID" value="KZP15761.1"/>
    <property type="molecule type" value="Genomic_DNA"/>
</dbReference>
<sequence>MIASRPRSPKDDDGPSRKRQRVSDAQRLQGIYRTCAANIAGPSTSTAVVDHIANFDDVDMLSESVEDSDPECRDSDFDDRPEFQFNDDGLSALGVKEEEANANRPTVTFNTDCISRGGTVYNINRDYIAHINFNLMPGCAPSEEILQHLRAASSTPSLSVAQLRRPPQPPSDQMTKICLVVDPSYNSAIDSINTVRIVISIVQNMMANPMLCPSKDLPETLASLERLLTLMELALRAYRQTDLAHTLSNTISIGVEECRRVLDELIPNLTNFGNQLSNAVLYFIRKYMWARIGWQGHTASTLDSKLRKSHSSFAACLLALGR</sequence>
<evidence type="ECO:0000313" key="2">
    <source>
        <dbReference type="EMBL" id="KZP15761.1"/>
    </source>
</evidence>
<name>A0A166EH54_9AGAM</name>
<proteinExistence type="predicted"/>
<protein>
    <submittedName>
        <fullName evidence="2">Uncharacterized protein</fullName>
    </submittedName>
</protein>